<evidence type="ECO:0000313" key="2">
    <source>
        <dbReference type="Proteomes" id="UP001157502"/>
    </source>
</evidence>
<proteinExistence type="predicted"/>
<dbReference type="Proteomes" id="UP001157502">
    <property type="component" value="Chromosome 10"/>
</dbReference>
<sequence>MKYDPTETWHSVKACGHSPLPAMPDEPGMQTCLSGGRLNLKWLKQDSWCEPVLNNPTSARHLTHFSQRRRPGVRDHSYLRTDSHGALLDSRSINTVAEVRFCWQIISIHLRTTRSPSSSHPSIPIWPASGKLATMGAYIAKMLLPTVSSLVFLPAASVAAKRGFHMEAMVYFFTMFFTAIYHACDGPGLSIICFMKYDILEYFSVYGTAISIWVTLIALGDFDEPRRSTLTMFGILTCAVRIYQDRWGYGIYSGPIGSAVFIITVKWLQKMKEVKGLYPEKCVYTQQVGPGCCFGALALMLHFYFEEWDYAYVHSFYHLSMAVSFVLLLPKKNRYAGTDGNPVRLSCYTLLCCVGHQFILNSA</sequence>
<organism evidence="1 2">
    <name type="scientific">Dallia pectoralis</name>
    <name type="common">Alaska blackfish</name>
    <dbReference type="NCBI Taxonomy" id="75939"/>
    <lineage>
        <taxon>Eukaryota</taxon>
        <taxon>Metazoa</taxon>
        <taxon>Chordata</taxon>
        <taxon>Craniata</taxon>
        <taxon>Vertebrata</taxon>
        <taxon>Euteleostomi</taxon>
        <taxon>Actinopterygii</taxon>
        <taxon>Neopterygii</taxon>
        <taxon>Teleostei</taxon>
        <taxon>Protacanthopterygii</taxon>
        <taxon>Esociformes</taxon>
        <taxon>Umbridae</taxon>
        <taxon>Dallia</taxon>
    </lineage>
</organism>
<accession>A0ACC2GR22</accession>
<keyword evidence="2" id="KW-1185">Reference proteome</keyword>
<evidence type="ECO:0000313" key="1">
    <source>
        <dbReference type="EMBL" id="KAJ8006062.1"/>
    </source>
</evidence>
<reference evidence="1" key="1">
    <citation type="submission" date="2021-05" db="EMBL/GenBank/DDBJ databases">
        <authorList>
            <person name="Pan Q."/>
            <person name="Jouanno E."/>
            <person name="Zahm M."/>
            <person name="Klopp C."/>
            <person name="Cabau C."/>
            <person name="Louis A."/>
            <person name="Berthelot C."/>
            <person name="Parey E."/>
            <person name="Roest Crollius H."/>
            <person name="Montfort J."/>
            <person name="Robinson-Rechavi M."/>
            <person name="Bouchez O."/>
            <person name="Lampietro C."/>
            <person name="Lopez Roques C."/>
            <person name="Donnadieu C."/>
            <person name="Postlethwait J."/>
            <person name="Bobe J."/>
            <person name="Dillon D."/>
            <person name="Chandos A."/>
            <person name="von Hippel F."/>
            <person name="Guiguen Y."/>
        </authorList>
    </citation>
    <scope>NUCLEOTIDE SEQUENCE</scope>
    <source>
        <strain evidence="1">YG-Jan2019</strain>
    </source>
</reference>
<dbReference type="EMBL" id="CM055737">
    <property type="protein sequence ID" value="KAJ8006062.1"/>
    <property type="molecule type" value="Genomic_DNA"/>
</dbReference>
<name>A0ACC2GR22_DALPE</name>
<protein>
    <submittedName>
        <fullName evidence="1">Uncharacterized protein</fullName>
    </submittedName>
</protein>
<comment type="caution">
    <text evidence="1">The sequence shown here is derived from an EMBL/GenBank/DDBJ whole genome shotgun (WGS) entry which is preliminary data.</text>
</comment>
<gene>
    <name evidence="1" type="ORF">DPEC_G00124360</name>
</gene>